<evidence type="ECO:0000313" key="5">
    <source>
        <dbReference type="RefSeq" id="XP_039131603.1"/>
    </source>
</evidence>
<organism evidence="4 6">
    <name type="scientific">Dioscorea cayennensis subsp. rotundata</name>
    <name type="common">White Guinea yam</name>
    <name type="synonym">Dioscorea rotundata</name>
    <dbReference type="NCBI Taxonomy" id="55577"/>
    <lineage>
        <taxon>Eukaryota</taxon>
        <taxon>Viridiplantae</taxon>
        <taxon>Streptophyta</taxon>
        <taxon>Embryophyta</taxon>
        <taxon>Tracheophyta</taxon>
        <taxon>Spermatophyta</taxon>
        <taxon>Magnoliopsida</taxon>
        <taxon>Liliopsida</taxon>
        <taxon>Dioscoreales</taxon>
        <taxon>Dioscoreaceae</taxon>
        <taxon>Dioscorea</taxon>
    </lineage>
</organism>
<dbReference type="RefSeq" id="XP_039131604.1">
    <property type="nucleotide sequence ID" value="XM_039275670.1"/>
</dbReference>
<accession>A0AB40BWW9</accession>
<feature type="compositionally biased region" description="Basic and acidic residues" evidence="2">
    <location>
        <begin position="19"/>
        <end position="28"/>
    </location>
</feature>
<feature type="region of interest" description="Disordered" evidence="2">
    <location>
        <begin position="172"/>
        <end position="228"/>
    </location>
</feature>
<evidence type="ECO:0000256" key="2">
    <source>
        <dbReference type="SAM" id="MobiDB-lite"/>
    </source>
</evidence>
<feature type="domain" description="DUF7653" evidence="3">
    <location>
        <begin position="628"/>
        <end position="754"/>
    </location>
</feature>
<dbReference type="Proteomes" id="UP001515500">
    <property type="component" value="Chromosome 9"/>
</dbReference>
<feature type="compositionally biased region" description="Basic and acidic residues" evidence="2">
    <location>
        <begin position="36"/>
        <end position="48"/>
    </location>
</feature>
<dbReference type="GeneID" id="120268233"/>
<dbReference type="PANTHER" id="PTHR47491:SF5">
    <property type="entry name" value="CAP-GLY DOMAIN LINKER"/>
    <property type="match status" value="1"/>
</dbReference>
<evidence type="ECO:0000259" key="3">
    <source>
        <dbReference type="Pfam" id="PF24670"/>
    </source>
</evidence>
<evidence type="ECO:0000256" key="1">
    <source>
        <dbReference type="SAM" id="Coils"/>
    </source>
</evidence>
<proteinExistence type="predicted"/>
<evidence type="ECO:0000313" key="4">
    <source>
        <dbReference type="Proteomes" id="UP001515500"/>
    </source>
</evidence>
<keyword evidence="4" id="KW-1185">Reference proteome</keyword>
<reference evidence="5 6" key="1">
    <citation type="submission" date="2025-04" db="UniProtKB">
        <authorList>
            <consortium name="RefSeq"/>
        </authorList>
    </citation>
    <scope>IDENTIFICATION</scope>
</reference>
<feature type="compositionally biased region" description="Low complexity" evidence="2">
    <location>
        <begin position="1"/>
        <end position="18"/>
    </location>
</feature>
<keyword evidence="1" id="KW-0175">Coiled coil</keyword>
<feature type="compositionally biased region" description="Basic and acidic residues" evidence="2">
    <location>
        <begin position="217"/>
        <end position="228"/>
    </location>
</feature>
<feature type="compositionally biased region" description="Basic and acidic residues" evidence="2">
    <location>
        <begin position="172"/>
        <end position="182"/>
    </location>
</feature>
<dbReference type="Pfam" id="PF24670">
    <property type="entry name" value="DUF7653"/>
    <property type="match status" value="1"/>
</dbReference>
<dbReference type="RefSeq" id="XP_039131603.1">
    <property type="nucleotide sequence ID" value="XM_039275669.1"/>
</dbReference>
<evidence type="ECO:0000313" key="6">
    <source>
        <dbReference type="RefSeq" id="XP_039131604.1"/>
    </source>
</evidence>
<feature type="coiled-coil region" evidence="1">
    <location>
        <begin position="791"/>
        <end position="846"/>
    </location>
</feature>
<name>A0AB40BWW9_DIOCR</name>
<protein>
    <submittedName>
        <fullName evidence="5 6">Myosin-10-like</fullName>
    </submittedName>
</protein>
<feature type="coiled-coil region" evidence="1">
    <location>
        <begin position="429"/>
        <end position="583"/>
    </location>
</feature>
<gene>
    <name evidence="5 6" type="primary">LOC120268233</name>
</gene>
<dbReference type="PANTHER" id="PTHR47491">
    <property type="entry name" value="CAP-GLY DOMAIN LINKER"/>
    <property type="match status" value="1"/>
</dbReference>
<dbReference type="InterPro" id="IPR056070">
    <property type="entry name" value="DUF7653"/>
</dbReference>
<dbReference type="AlphaFoldDB" id="A0AB40BWW9"/>
<feature type="compositionally biased region" description="Polar residues" evidence="2">
    <location>
        <begin position="204"/>
        <end position="216"/>
    </location>
</feature>
<sequence>MRRLFSFKSSSGNNSNDGKLSKQEKARSSSESTQDGVHEQERHHHEVEYSSNIQLRRSSSFSYPSIYCRKGEVNLDSMDDYHIPPTSLGNSPHHKAESSIKMKTGERDSAQKLHMVEKNDSPVSSQGFQCSSGNSPYSSPVALRCRAARLTEIPSKSKVLDLYIDGEQQEMKSKKDHLKDYSDTGSDGCLAENRSLRNSGRPPRSQSTAPSSPTYNKENRKSYSSRELKDVRHQLPVWNWARDEQRLKSPKKCKNMNVDLSSHSRVPLMKLRDYDSETTTTIEDIYEDSSDPQPSLNSDGAAQKYSSDLREHYEKMTGSVACADEVLSFQRQNCFPGKVWMDSRNADLVNSGLLEQDTEEELLKKAKEAEHKWMLISKEVHELNELQRSSLNISSLLQTIKDITKDRRCLAFELSSQIKCRLAEKASTREQLKQSKLDLDTRTRRLEKEKNELQLSLEKELDRRSSEWSSKLEKFQFEEQRLKERVRELAEQNVSLQREISSLKGSETDTKNRYINSQIQVNSLTASLEEVRGENNRLHQTLSELQERYNVAAEDVECVKRNLKETEKENMDLRKSIVRLQKQSTEQDKTISGLRQRYSDEIGKQSSERNESFGWLQIEHLRLTGVEQRLRKEVESCRHELELLRHENSCLLDRLQSTGGSCRFSLVKLDQELHARVECLQTQGLSLLNDYNHFCEELHNLRKCKNRGDSNGNHSEFCGYSFAEYNGKHHSLRKGTENFKRALQTISEILKEKSKLHAPESELQSKECGASRQLNVQDQLELDFKAETTLNRLLREKLLSKELELEQLEAGFASSVRSHDVLQTEIQRLQDELSCLNHKTKDMEIQMLKTDESNKHLQHDLQECMKELTSTRGVLLKVSEERDHLWEEVKHSGETIINLKHEVDLLKKKIEALDEDVLIKEGQITILKDSLGDKPFGSIYSPESVKEFALE</sequence>
<feature type="region of interest" description="Disordered" evidence="2">
    <location>
        <begin position="1"/>
        <end position="51"/>
    </location>
</feature>